<accession>A0A0A2G1E4</accession>
<reference evidence="1 2" key="1">
    <citation type="submission" date="2014-08" db="EMBL/GenBank/DDBJ databases">
        <title>Porphyromonas gingivicanis strain:COT-022_OH1391 Genome sequencing.</title>
        <authorList>
            <person name="Wallis C."/>
            <person name="Deusch O."/>
            <person name="O'Flynn C."/>
            <person name="Davis I."/>
            <person name="Jospin G."/>
            <person name="Darling A.E."/>
            <person name="Coil D.A."/>
            <person name="Alexiev A."/>
            <person name="Horsfall A."/>
            <person name="Kirkwood N."/>
            <person name="Harris S."/>
            <person name="Eisen J.A."/>
        </authorList>
    </citation>
    <scope>NUCLEOTIDE SEQUENCE [LARGE SCALE GENOMIC DNA]</scope>
    <source>
        <strain evidence="2">COT-022 OH1391</strain>
    </source>
</reference>
<sequence length="696" mass="80161">MTEKMRFICLWGCPFGWFPPATFLMFVILCSVSWPSKGQLSYFVSRDTLSMPKGVSIGFDTLLVEEIEESLLETSIEDDATLEELAQEWRAERTLLRENPLNINTLTQEDLESFEILSPLAIRNFFLERHRRGGAFHSLSDLKLINGWDRASIERLLPYLTIVPIESSFREQWYRQKGAGRLLMAWSGVAPREEVAGEVPLGEPRTFRGKLHYGQKNLYSLGVMATSGLFEPLLQKGYPFFDRYSFYASFALPQRYVQRLVVGDYRLSLGEGLVLRQQFMSSLYTHYFSSGISKPLKEALTNDEASSMRGVAVEFGGDRLRSLLFFSSKMRDANYDDEGYYGIILGGRHRTDKEQTGRARLRESSFGGRLSYRESGWRIGFNAVTHSWGDNLLRALPRYTSTTAGEPLGHWSNFSFDFHYQTLSGRIASMGEVAWSANRSWAAVGRWQMKSFEGGRYALVARYLTPHYATLYGRSFTHFAAPGNEWGVMVEGELPRWRNWTSRFLVDYYGSIEPRFRQENLTKGIRLEWSTAYASSTFWSWQVLVRYQKEQQRGGYFYGRGGLIWSPSKEDRYILFVRYRNGQAPFAMERSKGWSVGIKADQKVHHRGRYGFLLAWFQTSNHEARLWLPIHQLSWEHRPAMFWGKGIYADGYLRLAFGKMTAVEGKLSYTSLQPSEEKGAMLRTGWEGAVAFQLSF</sequence>
<keyword evidence="2" id="KW-1185">Reference proteome</keyword>
<protein>
    <recommendedName>
        <fullName evidence="3">Helix-hairpin-helix domain-containing protein</fullName>
    </recommendedName>
</protein>
<gene>
    <name evidence="1" type="ORF">HQ36_08650</name>
</gene>
<dbReference type="SUPFAM" id="SSF47781">
    <property type="entry name" value="RuvA domain 2-like"/>
    <property type="match status" value="1"/>
</dbReference>
<dbReference type="EMBL" id="JQZW01000019">
    <property type="protein sequence ID" value="KGN97081.1"/>
    <property type="molecule type" value="Genomic_DNA"/>
</dbReference>
<proteinExistence type="predicted"/>
<dbReference type="AlphaFoldDB" id="A0A0A2G1E4"/>
<dbReference type="STRING" id="266762.HQ36_08650"/>
<evidence type="ECO:0008006" key="3">
    <source>
        <dbReference type="Google" id="ProtNLM"/>
    </source>
</evidence>
<dbReference type="InterPro" id="IPR010994">
    <property type="entry name" value="RuvA_2-like"/>
</dbReference>
<name>A0A0A2G1E4_9PORP</name>
<evidence type="ECO:0000313" key="2">
    <source>
        <dbReference type="Proteomes" id="UP000030134"/>
    </source>
</evidence>
<comment type="caution">
    <text evidence="1">The sequence shown here is derived from an EMBL/GenBank/DDBJ whole genome shotgun (WGS) entry which is preliminary data.</text>
</comment>
<evidence type="ECO:0000313" key="1">
    <source>
        <dbReference type="EMBL" id="KGN97081.1"/>
    </source>
</evidence>
<dbReference type="eggNOG" id="COG1555">
    <property type="taxonomic scope" value="Bacteria"/>
</dbReference>
<dbReference type="Proteomes" id="UP000030134">
    <property type="component" value="Unassembled WGS sequence"/>
</dbReference>
<organism evidence="1 2">
    <name type="scientific">Porphyromonas gingivicanis</name>
    <dbReference type="NCBI Taxonomy" id="266762"/>
    <lineage>
        <taxon>Bacteria</taxon>
        <taxon>Pseudomonadati</taxon>
        <taxon>Bacteroidota</taxon>
        <taxon>Bacteroidia</taxon>
        <taxon>Bacteroidales</taxon>
        <taxon>Porphyromonadaceae</taxon>
        <taxon>Porphyromonas</taxon>
    </lineage>
</organism>